<evidence type="ECO:0000256" key="1">
    <source>
        <dbReference type="SAM" id="MobiDB-lite"/>
    </source>
</evidence>
<organism evidence="2 3">
    <name type="scientific">Ranatra chinensis</name>
    <dbReference type="NCBI Taxonomy" id="642074"/>
    <lineage>
        <taxon>Eukaryota</taxon>
        <taxon>Metazoa</taxon>
        <taxon>Ecdysozoa</taxon>
        <taxon>Arthropoda</taxon>
        <taxon>Hexapoda</taxon>
        <taxon>Insecta</taxon>
        <taxon>Pterygota</taxon>
        <taxon>Neoptera</taxon>
        <taxon>Paraneoptera</taxon>
        <taxon>Hemiptera</taxon>
        <taxon>Heteroptera</taxon>
        <taxon>Panheteroptera</taxon>
        <taxon>Nepomorpha</taxon>
        <taxon>Nepidae</taxon>
        <taxon>Ranatrinae</taxon>
        <taxon>Ranatra</taxon>
    </lineage>
</organism>
<reference evidence="2 3" key="1">
    <citation type="submission" date="2024-07" db="EMBL/GenBank/DDBJ databases">
        <title>Chromosome-level genome assembly of the water stick insect Ranatra chinensis (Heteroptera: Nepidae).</title>
        <authorList>
            <person name="Liu X."/>
        </authorList>
    </citation>
    <scope>NUCLEOTIDE SEQUENCE [LARGE SCALE GENOMIC DNA]</scope>
    <source>
        <strain evidence="2">Cailab_2021Rc</strain>
        <tissue evidence="2">Muscle</tissue>
    </source>
</reference>
<feature type="region of interest" description="Disordered" evidence="1">
    <location>
        <begin position="104"/>
        <end position="141"/>
    </location>
</feature>
<name>A0ABD0YED5_9HEMI</name>
<protein>
    <submittedName>
        <fullName evidence="2">Uncharacterized protein</fullName>
    </submittedName>
</protein>
<comment type="caution">
    <text evidence="2">The sequence shown here is derived from an EMBL/GenBank/DDBJ whole genome shotgun (WGS) entry which is preliminary data.</text>
</comment>
<evidence type="ECO:0000313" key="3">
    <source>
        <dbReference type="Proteomes" id="UP001558652"/>
    </source>
</evidence>
<proteinExistence type="predicted"/>
<sequence length="141" mass="15524">MVSKHQNIFHKNKKQETTEIGLCGFMNCKDIEVIVDRASRDIPGRIRDNTEYFRLEGLDLVSIQNPTARFLAENHLCVVPCPVSARPPLFAVLGLGGGAPPCRRRLCPESRPDPPRSQGARPSDPFPPVGPKMATGLFTSC</sequence>
<evidence type="ECO:0000313" key="2">
    <source>
        <dbReference type="EMBL" id="KAL1117423.1"/>
    </source>
</evidence>
<dbReference type="Proteomes" id="UP001558652">
    <property type="component" value="Unassembled WGS sequence"/>
</dbReference>
<gene>
    <name evidence="2" type="ORF">AAG570_004749</name>
</gene>
<keyword evidence="3" id="KW-1185">Reference proteome</keyword>
<dbReference type="EMBL" id="JBFDAA010000016">
    <property type="protein sequence ID" value="KAL1117423.1"/>
    <property type="molecule type" value="Genomic_DNA"/>
</dbReference>
<dbReference type="AlphaFoldDB" id="A0ABD0YED5"/>
<accession>A0ABD0YED5</accession>